<evidence type="ECO:0000313" key="12">
    <source>
        <dbReference type="Proteomes" id="UP000267019"/>
    </source>
</evidence>
<keyword evidence="5 10" id="KW-0444">Lipid biosynthesis</keyword>
<keyword evidence="8 10" id="KW-0456">Lyase</keyword>
<dbReference type="NCBIfam" id="TIGR01750">
    <property type="entry name" value="fabZ"/>
    <property type="match status" value="1"/>
</dbReference>
<evidence type="ECO:0000256" key="6">
    <source>
        <dbReference type="ARBA" id="ARBA00022556"/>
    </source>
</evidence>
<dbReference type="PANTHER" id="PTHR30272">
    <property type="entry name" value="3-HYDROXYACYL-[ACYL-CARRIER-PROTEIN] DEHYDRATASE"/>
    <property type="match status" value="1"/>
</dbReference>
<dbReference type="InterPro" id="IPR013114">
    <property type="entry name" value="FabA_FabZ"/>
</dbReference>
<dbReference type="GO" id="GO:0006633">
    <property type="term" value="P:fatty acid biosynthetic process"/>
    <property type="evidence" value="ECO:0007669"/>
    <property type="project" value="UniProtKB-UniRule"/>
</dbReference>
<reference evidence="11 12" key="1">
    <citation type="submission" date="2018-10" db="EMBL/GenBank/DDBJ databases">
        <title>Genomic Encyclopedia of Type Strains, Phase IV (KMG-IV): sequencing the most valuable type-strain genomes for metagenomic binning, comparative biology and taxonomic classification.</title>
        <authorList>
            <person name="Goeker M."/>
        </authorList>
    </citation>
    <scope>NUCLEOTIDE SEQUENCE [LARGE SCALE GENOMIC DNA]</scope>
    <source>
        <strain evidence="11 12">DSM 22653</strain>
    </source>
</reference>
<dbReference type="InterPro" id="IPR010084">
    <property type="entry name" value="FabZ"/>
</dbReference>
<dbReference type="PANTHER" id="PTHR30272:SF1">
    <property type="entry name" value="3-HYDROXYACYL-[ACYL-CARRIER-PROTEIN] DEHYDRATASE"/>
    <property type="match status" value="1"/>
</dbReference>
<evidence type="ECO:0000256" key="5">
    <source>
        <dbReference type="ARBA" id="ARBA00022516"/>
    </source>
</evidence>
<dbReference type="GO" id="GO:0016020">
    <property type="term" value="C:membrane"/>
    <property type="evidence" value="ECO:0007669"/>
    <property type="project" value="GOC"/>
</dbReference>
<evidence type="ECO:0000256" key="9">
    <source>
        <dbReference type="ARBA" id="ARBA00025049"/>
    </source>
</evidence>
<dbReference type="HAMAP" id="MF_00406">
    <property type="entry name" value="FabZ"/>
    <property type="match status" value="1"/>
</dbReference>
<keyword evidence="4 10" id="KW-0963">Cytoplasm</keyword>
<gene>
    <name evidence="10" type="primary">fabZ</name>
    <name evidence="11" type="ORF">C7438_1478</name>
</gene>
<name>A0A660KV40_9BACL</name>
<comment type="similarity">
    <text evidence="3 10">Belongs to the thioester dehydratase family. FabZ subfamily.</text>
</comment>
<comment type="catalytic activity">
    <reaction evidence="1 10">
        <text>a (3R)-hydroxyacyl-[ACP] = a (2E)-enoyl-[ACP] + H2O</text>
        <dbReference type="Rhea" id="RHEA:13097"/>
        <dbReference type="Rhea" id="RHEA-COMP:9925"/>
        <dbReference type="Rhea" id="RHEA-COMP:9945"/>
        <dbReference type="ChEBI" id="CHEBI:15377"/>
        <dbReference type="ChEBI" id="CHEBI:78784"/>
        <dbReference type="ChEBI" id="CHEBI:78827"/>
        <dbReference type="EC" id="4.2.1.59"/>
    </reaction>
</comment>
<dbReference type="InterPro" id="IPR029069">
    <property type="entry name" value="HotDog_dom_sf"/>
</dbReference>
<evidence type="ECO:0000256" key="1">
    <source>
        <dbReference type="ARBA" id="ARBA00001055"/>
    </source>
</evidence>
<proteinExistence type="inferred from homology"/>
<dbReference type="GO" id="GO:0009245">
    <property type="term" value="P:lipid A biosynthetic process"/>
    <property type="evidence" value="ECO:0007669"/>
    <property type="project" value="UniProtKB-UniRule"/>
</dbReference>
<evidence type="ECO:0000256" key="10">
    <source>
        <dbReference type="HAMAP-Rule" id="MF_00406"/>
    </source>
</evidence>
<dbReference type="NCBIfam" id="NF000582">
    <property type="entry name" value="PRK00006.1"/>
    <property type="match status" value="1"/>
</dbReference>
<comment type="caution">
    <text evidence="11">The sequence shown here is derived from an EMBL/GenBank/DDBJ whole genome shotgun (WGS) entry which is preliminary data.</text>
</comment>
<dbReference type="Gene3D" id="3.10.129.10">
    <property type="entry name" value="Hotdog Thioesterase"/>
    <property type="match status" value="1"/>
</dbReference>
<dbReference type="EC" id="4.2.1.59" evidence="10"/>
<dbReference type="CDD" id="cd01288">
    <property type="entry name" value="FabZ"/>
    <property type="match status" value="1"/>
</dbReference>
<dbReference type="Proteomes" id="UP000267019">
    <property type="component" value="Unassembled WGS sequence"/>
</dbReference>
<accession>A0A660KV40</accession>
<evidence type="ECO:0000256" key="2">
    <source>
        <dbReference type="ARBA" id="ARBA00004496"/>
    </source>
</evidence>
<comment type="subcellular location">
    <subcellularLocation>
        <location evidence="2 10">Cytoplasm</location>
    </subcellularLocation>
</comment>
<comment type="function">
    <text evidence="9 10">Involved in unsaturated fatty acids biosynthesis. Catalyzes the dehydration of short chain beta-hydroxyacyl-ACPs and long chain saturated and unsaturated beta-hydroxyacyl-ACPs.</text>
</comment>
<keyword evidence="6 10" id="KW-0441">Lipid A biosynthesis</keyword>
<organism evidence="11 12">
    <name type="scientific">Brockia lithotrophica</name>
    <dbReference type="NCBI Taxonomy" id="933949"/>
    <lineage>
        <taxon>Bacteria</taxon>
        <taxon>Bacillati</taxon>
        <taxon>Bacillota</taxon>
        <taxon>Bacilli</taxon>
        <taxon>Bacillales</taxon>
        <taxon>Bacillales Family X. Incertae Sedis</taxon>
        <taxon>Brockia</taxon>
    </lineage>
</organism>
<feature type="active site" evidence="10">
    <location>
        <position position="48"/>
    </location>
</feature>
<protein>
    <recommendedName>
        <fullName evidence="10">3-hydroxyacyl-[acyl-carrier-protein] dehydratase FabZ</fullName>
        <ecNumber evidence="10">4.2.1.59</ecNumber>
    </recommendedName>
    <alternativeName>
        <fullName evidence="10">(3R)-hydroxymyristoyl-[acyl-carrier-protein] dehydratase</fullName>
        <shortName evidence="10">(3R)-hydroxymyristoyl-ACP dehydrase</shortName>
    </alternativeName>
    <alternativeName>
        <fullName evidence="10">Beta-hydroxyacyl-ACP dehydratase</fullName>
    </alternativeName>
</protein>
<dbReference type="GO" id="GO:0005737">
    <property type="term" value="C:cytoplasm"/>
    <property type="evidence" value="ECO:0007669"/>
    <property type="project" value="UniProtKB-SubCell"/>
</dbReference>
<evidence type="ECO:0000256" key="7">
    <source>
        <dbReference type="ARBA" id="ARBA00023098"/>
    </source>
</evidence>
<dbReference type="AlphaFoldDB" id="A0A660KV40"/>
<dbReference type="SUPFAM" id="SSF54637">
    <property type="entry name" value="Thioesterase/thiol ester dehydrase-isomerase"/>
    <property type="match status" value="1"/>
</dbReference>
<keyword evidence="7 10" id="KW-0443">Lipid metabolism</keyword>
<dbReference type="GO" id="GO:0019171">
    <property type="term" value="F:(3R)-hydroxyacyl-[acyl-carrier-protein] dehydratase activity"/>
    <property type="evidence" value="ECO:0007669"/>
    <property type="project" value="UniProtKB-EC"/>
</dbReference>
<dbReference type="EMBL" id="RBIJ01000005">
    <property type="protein sequence ID" value="RKQ83818.1"/>
    <property type="molecule type" value="Genomic_DNA"/>
</dbReference>
<evidence type="ECO:0000256" key="3">
    <source>
        <dbReference type="ARBA" id="ARBA00009174"/>
    </source>
</evidence>
<evidence type="ECO:0000256" key="8">
    <source>
        <dbReference type="ARBA" id="ARBA00023239"/>
    </source>
</evidence>
<sequence>MRDVSWITEILPHRPPFLLVDRILELDPGRRAVGIKAVSMSDPVLSGHFPGYPVYPGVLVVEALAQVGALLVLESQRDRNLLAMFGGIDRFRFRRPVVPGDVLRLEVELLWQRGRAGKGYGKASVEGEVAAEGELSFGLVPREARASEGVDAR</sequence>
<keyword evidence="12" id="KW-1185">Reference proteome</keyword>
<dbReference type="RefSeq" id="WP_211322150.1">
    <property type="nucleotide sequence ID" value="NZ_RBIJ01000005.1"/>
</dbReference>
<evidence type="ECO:0000256" key="4">
    <source>
        <dbReference type="ARBA" id="ARBA00022490"/>
    </source>
</evidence>
<dbReference type="FunFam" id="3.10.129.10:FF:000001">
    <property type="entry name" value="3-hydroxyacyl-[acyl-carrier-protein] dehydratase FabZ"/>
    <property type="match status" value="1"/>
</dbReference>
<dbReference type="Pfam" id="PF07977">
    <property type="entry name" value="FabA"/>
    <property type="match status" value="1"/>
</dbReference>
<evidence type="ECO:0000313" key="11">
    <source>
        <dbReference type="EMBL" id="RKQ83818.1"/>
    </source>
</evidence>